<accession>A0AAD7NV03</accession>
<proteinExistence type="predicted"/>
<feature type="compositionally biased region" description="Low complexity" evidence="1">
    <location>
        <begin position="128"/>
        <end position="140"/>
    </location>
</feature>
<feature type="compositionally biased region" description="Basic residues" evidence="1">
    <location>
        <begin position="172"/>
        <end position="182"/>
    </location>
</feature>
<evidence type="ECO:0000256" key="1">
    <source>
        <dbReference type="SAM" id="MobiDB-lite"/>
    </source>
</evidence>
<dbReference type="AlphaFoldDB" id="A0AAD7NV03"/>
<reference evidence="2" key="1">
    <citation type="submission" date="2023-03" db="EMBL/GenBank/DDBJ databases">
        <title>Massive genome expansion in bonnet fungi (Mycena s.s.) driven by repeated elements and novel gene families across ecological guilds.</title>
        <authorList>
            <consortium name="Lawrence Berkeley National Laboratory"/>
            <person name="Harder C.B."/>
            <person name="Miyauchi S."/>
            <person name="Viragh M."/>
            <person name="Kuo A."/>
            <person name="Thoen E."/>
            <person name="Andreopoulos B."/>
            <person name="Lu D."/>
            <person name="Skrede I."/>
            <person name="Drula E."/>
            <person name="Henrissat B."/>
            <person name="Morin E."/>
            <person name="Kohler A."/>
            <person name="Barry K."/>
            <person name="LaButti K."/>
            <person name="Morin E."/>
            <person name="Salamov A."/>
            <person name="Lipzen A."/>
            <person name="Mereny Z."/>
            <person name="Hegedus B."/>
            <person name="Baldrian P."/>
            <person name="Stursova M."/>
            <person name="Weitz H."/>
            <person name="Taylor A."/>
            <person name="Grigoriev I.V."/>
            <person name="Nagy L.G."/>
            <person name="Martin F."/>
            <person name="Kauserud H."/>
        </authorList>
    </citation>
    <scope>NUCLEOTIDE SEQUENCE</scope>
    <source>
        <strain evidence="2">CBHHK188m</strain>
    </source>
</reference>
<keyword evidence="3" id="KW-1185">Reference proteome</keyword>
<dbReference type="Proteomes" id="UP001215280">
    <property type="component" value="Unassembled WGS sequence"/>
</dbReference>
<sequence>MATFCNVPLSTSLDLLSEHSRVSLDWILTSGVPASQSSASGVLNLPSGDTIYSMHMKPSVTAGLPYDLVLGHDWVFFCRQTLPHVSFSLSSDKLADLSTSRVRKEKRTPTKLMRPWTCSFVGVGGRAYGSSARPPAAAAGARERRRRGNARGARCEGEAQLRAEEETLSARRSSRGKGKTHGRREPTLPTRSESSPQLASAYGARRLTPPELEQRESCDFERGNSRQEWI</sequence>
<feature type="compositionally biased region" description="Basic and acidic residues" evidence="1">
    <location>
        <begin position="212"/>
        <end position="230"/>
    </location>
</feature>
<protein>
    <submittedName>
        <fullName evidence="2">Uncharacterized protein</fullName>
    </submittedName>
</protein>
<evidence type="ECO:0000313" key="3">
    <source>
        <dbReference type="Proteomes" id="UP001215280"/>
    </source>
</evidence>
<feature type="region of interest" description="Disordered" evidence="1">
    <location>
        <begin position="128"/>
        <end position="230"/>
    </location>
</feature>
<evidence type="ECO:0000313" key="2">
    <source>
        <dbReference type="EMBL" id="KAJ7775927.1"/>
    </source>
</evidence>
<feature type="compositionally biased region" description="Polar residues" evidence="1">
    <location>
        <begin position="189"/>
        <end position="198"/>
    </location>
</feature>
<organism evidence="2 3">
    <name type="scientific">Mycena maculata</name>
    <dbReference type="NCBI Taxonomy" id="230809"/>
    <lineage>
        <taxon>Eukaryota</taxon>
        <taxon>Fungi</taxon>
        <taxon>Dikarya</taxon>
        <taxon>Basidiomycota</taxon>
        <taxon>Agaricomycotina</taxon>
        <taxon>Agaricomycetes</taxon>
        <taxon>Agaricomycetidae</taxon>
        <taxon>Agaricales</taxon>
        <taxon>Marasmiineae</taxon>
        <taxon>Mycenaceae</taxon>
        <taxon>Mycena</taxon>
    </lineage>
</organism>
<dbReference type="EMBL" id="JARJLG010000013">
    <property type="protein sequence ID" value="KAJ7775927.1"/>
    <property type="molecule type" value="Genomic_DNA"/>
</dbReference>
<feature type="compositionally biased region" description="Basic and acidic residues" evidence="1">
    <location>
        <begin position="153"/>
        <end position="169"/>
    </location>
</feature>
<gene>
    <name evidence="2" type="ORF">DFH07DRAFT_766870</name>
</gene>
<comment type="caution">
    <text evidence="2">The sequence shown here is derived from an EMBL/GenBank/DDBJ whole genome shotgun (WGS) entry which is preliminary data.</text>
</comment>
<name>A0AAD7NV03_9AGAR</name>